<dbReference type="GO" id="GO:0008791">
    <property type="term" value="F:arginine N-succinyltransferase activity"/>
    <property type="evidence" value="ECO:0007669"/>
    <property type="project" value="InterPro"/>
</dbReference>
<dbReference type="GO" id="GO:0006527">
    <property type="term" value="P:L-arginine catabolic process"/>
    <property type="evidence" value="ECO:0007669"/>
    <property type="project" value="InterPro"/>
</dbReference>
<dbReference type="RefSeq" id="WP_153448927.1">
    <property type="nucleotide sequence ID" value="NZ_CP045700.1"/>
</dbReference>
<sequence length="353" mass="40319">MMILRPARLNDIESILALAKISGPMVYTLPADREALLQKIERSISAFEQDVFCPGEEFYFFVLEDSRNKKLVGTGAINALAGYEAPFYAFRNDTLIHSSRQLNVHSRIHALTLSHDLSDHSQLCSFYVLPNVTDSSQADPSEQDIYRHCLELITLGRLLFMTTYPERFSRNWMAVLPGVFDNNGRAPFWEHVGRKFINLNYHQVEEHHGTQASTFIAELMPHHPLYVPLIAPEAQSVMGQNHPRTERQCHLLSEQGFNSDKYVEIFDAGPIFAAPRHALDIWQKKQSVSLKIKESINNKIKQTHRYLIGITDSQGFRSCFIEGVLQGEQLHVTQEHAHQAHLTQDQSLWCLAL</sequence>
<dbReference type="Proteomes" id="UP000348942">
    <property type="component" value="Chromosome 2"/>
</dbReference>
<keyword evidence="1" id="KW-0056">Arginine metabolism</keyword>
<evidence type="ECO:0000313" key="4">
    <source>
        <dbReference type="EMBL" id="QGA66838.1"/>
    </source>
</evidence>
<dbReference type="InterPro" id="IPR016181">
    <property type="entry name" value="Acyl_CoA_acyltransferase"/>
</dbReference>
<evidence type="ECO:0000256" key="2">
    <source>
        <dbReference type="ARBA" id="ARBA00022679"/>
    </source>
</evidence>
<dbReference type="PANTHER" id="PTHR30420">
    <property type="entry name" value="N-SUCCINYLARGININE DIHYDROLASE"/>
    <property type="match status" value="1"/>
</dbReference>
<protein>
    <submittedName>
        <fullName evidence="4">Arginine N-succinyltransferase</fullName>
    </submittedName>
</protein>
<gene>
    <name evidence="4" type="ORF">GFB47_15765</name>
</gene>
<dbReference type="NCBIfam" id="TIGR03243">
    <property type="entry name" value="arg_catab_AOST"/>
    <property type="match status" value="1"/>
</dbReference>
<dbReference type="AlphaFoldDB" id="A0A5Q0TI50"/>
<proteinExistence type="predicted"/>
<dbReference type="InterPro" id="IPR007041">
    <property type="entry name" value="Arg_succinylTrfase_AstA/AruG"/>
</dbReference>
<reference evidence="4 5" key="1">
    <citation type="submission" date="2019-10" db="EMBL/GenBank/DDBJ databases">
        <title>Vibrio sp. nov., isolated from Coralline algae surface.</title>
        <authorList>
            <person name="Geng Y."/>
            <person name="Zhang X."/>
        </authorList>
    </citation>
    <scope>NUCLEOTIDE SEQUENCE [LARGE SCALE GENOMIC DNA]</scope>
    <source>
        <strain evidence="4 5">SM1977</strain>
    </source>
</reference>
<dbReference type="PANTHER" id="PTHR30420:SF1">
    <property type="entry name" value="ARGININE N-SUCCINYLTRANSFERASE"/>
    <property type="match status" value="1"/>
</dbReference>
<keyword evidence="2 4" id="KW-0808">Transferase</keyword>
<dbReference type="SUPFAM" id="SSF55729">
    <property type="entry name" value="Acyl-CoA N-acyltransferases (Nat)"/>
    <property type="match status" value="1"/>
</dbReference>
<dbReference type="EMBL" id="CP045700">
    <property type="protein sequence ID" value="QGA66838.1"/>
    <property type="molecule type" value="Genomic_DNA"/>
</dbReference>
<name>A0A5Q0TI50_9VIBR</name>
<dbReference type="Pfam" id="PF04958">
    <property type="entry name" value="AstA"/>
    <property type="match status" value="1"/>
</dbReference>
<evidence type="ECO:0000313" key="5">
    <source>
        <dbReference type="Proteomes" id="UP000348942"/>
    </source>
</evidence>
<evidence type="ECO:0000256" key="3">
    <source>
        <dbReference type="ARBA" id="ARBA00023315"/>
    </source>
</evidence>
<keyword evidence="5" id="KW-1185">Reference proteome</keyword>
<accession>A0A5Q0TI50</accession>
<keyword evidence="3" id="KW-0012">Acyltransferase</keyword>
<evidence type="ECO:0000256" key="1">
    <source>
        <dbReference type="ARBA" id="ARBA00022503"/>
    </source>
</evidence>
<organism evidence="4 5">
    <name type="scientific">Vibrio algicola</name>
    <dbReference type="NCBI Taxonomy" id="2662262"/>
    <lineage>
        <taxon>Bacteria</taxon>
        <taxon>Pseudomonadati</taxon>
        <taxon>Pseudomonadota</taxon>
        <taxon>Gammaproteobacteria</taxon>
        <taxon>Vibrionales</taxon>
        <taxon>Vibrionaceae</taxon>
        <taxon>Vibrio</taxon>
    </lineage>
</organism>